<accession>A0A8S5VXP1</accession>
<evidence type="ECO:0000313" key="1">
    <source>
        <dbReference type="EMBL" id="DAI06145.1"/>
    </source>
</evidence>
<protein>
    <submittedName>
        <fullName evidence="1">Uncharacterized protein</fullName>
    </submittedName>
</protein>
<sequence>MSKSASIKNEIHFFNNLCTRGLPRLLVLHTGLAPLPRRSLRNAAPLLY</sequence>
<proteinExistence type="predicted"/>
<organism evidence="1">
    <name type="scientific">Ackermannviridae sp</name>
    <dbReference type="NCBI Taxonomy" id="2831612"/>
    <lineage>
        <taxon>Viruses</taxon>
        <taxon>Duplodnaviria</taxon>
        <taxon>Heunggongvirae</taxon>
        <taxon>Uroviricota</taxon>
        <taxon>Caudoviricetes</taxon>
        <taxon>Pantevenvirales</taxon>
        <taxon>Ackermannviridae</taxon>
    </lineage>
</organism>
<reference evidence="1" key="1">
    <citation type="journal article" date="2021" name="Proc. Natl. Acad. Sci. U.S.A.">
        <title>A Catalog of Tens of Thousands of Viruses from Human Metagenomes Reveals Hidden Associations with Chronic Diseases.</title>
        <authorList>
            <person name="Tisza M.J."/>
            <person name="Buck C.B."/>
        </authorList>
    </citation>
    <scope>NUCLEOTIDE SEQUENCE</scope>
    <source>
        <strain evidence="1">CtoGb15</strain>
    </source>
</reference>
<dbReference type="EMBL" id="BK024707">
    <property type="protein sequence ID" value="DAI06145.1"/>
    <property type="molecule type" value="Genomic_DNA"/>
</dbReference>
<name>A0A8S5VXP1_9CAUD</name>